<evidence type="ECO:0000256" key="4">
    <source>
        <dbReference type="ARBA" id="ARBA00022692"/>
    </source>
</evidence>
<reference evidence="9" key="1">
    <citation type="journal article" date="2019" name="Int. J. Syst. Evol. Microbiol.">
        <title>The Global Catalogue of Microorganisms (GCM) 10K type strain sequencing project: providing services to taxonomists for standard genome sequencing and annotation.</title>
        <authorList>
            <consortium name="The Broad Institute Genomics Platform"/>
            <consortium name="The Broad Institute Genome Sequencing Center for Infectious Disease"/>
            <person name="Wu L."/>
            <person name="Ma J."/>
        </authorList>
    </citation>
    <scope>NUCLEOTIDE SEQUENCE [LARGE SCALE GENOMIC DNA]</scope>
    <source>
        <strain evidence="9">CGMCC 1.7693</strain>
    </source>
</reference>
<gene>
    <name evidence="8" type="ORF">GCM10011346_17670</name>
</gene>
<feature type="transmembrane region" description="Helical" evidence="7">
    <location>
        <begin position="67"/>
        <end position="89"/>
    </location>
</feature>
<dbReference type="InterPro" id="IPR004776">
    <property type="entry name" value="Mem_transp_PIN-like"/>
</dbReference>
<feature type="transmembrane region" description="Helical" evidence="7">
    <location>
        <begin position="126"/>
        <end position="150"/>
    </location>
</feature>
<evidence type="ECO:0000313" key="9">
    <source>
        <dbReference type="Proteomes" id="UP000641206"/>
    </source>
</evidence>
<feature type="transmembrane region" description="Helical" evidence="7">
    <location>
        <begin position="287"/>
        <end position="306"/>
    </location>
</feature>
<sequence length="307" mass="32882">MTTLITVLLPIVVTLGLGFFAGWHKDFTQGQSTILNRVVMLYSLPMSLAAGILSIDRSELFDNIPTFVGLFIVMIGGYFLCLFIFRFIFKNSIGVTALRALAITGPAVPFVGPTVLSTMFGASDSALVVSLGSILMNLIQVPVTLVLLSLGNQQSQSSFFKIIKDAVKEPVVWSPILSFILVLIGFQLPSDIGGSLTLLGTATGGVALFASGIVLYAQKVSISKDVIVNVLAKSILIPLITFLITWALKDSLHTIEITTLTMAIPTASIPVILAVEYKTYEKEAASTLFFSTLISIIAMGILIFIIG</sequence>
<protein>
    <submittedName>
        <fullName evidence="8">Receptor protein</fullName>
    </submittedName>
</protein>
<keyword evidence="3" id="KW-1003">Cell membrane</keyword>
<name>A0ABQ2NT48_9BACI</name>
<evidence type="ECO:0000256" key="1">
    <source>
        <dbReference type="ARBA" id="ARBA00004141"/>
    </source>
</evidence>
<feature type="transmembrane region" description="Helical" evidence="7">
    <location>
        <begin position="226"/>
        <end position="248"/>
    </location>
</feature>
<feature type="transmembrane region" description="Helical" evidence="7">
    <location>
        <begin position="196"/>
        <end position="217"/>
    </location>
</feature>
<comment type="subcellular location">
    <subcellularLocation>
        <location evidence="1">Membrane</location>
        <topology evidence="1">Multi-pass membrane protein</topology>
    </subcellularLocation>
</comment>
<evidence type="ECO:0000256" key="7">
    <source>
        <dbReference type="SAM" id="Phobius"/>
    </source>
</evidence>
<keyword evidence="8" id="KW-0675">Receptor</keyword>
<keyword evidence="4 7" id="KW-0812">Transmembrane</keyword>
<dbReference type="Pfam" id="PF03547">
    <property type="entry name" value="Mem_trans"/>
    <property type="match status" value="1"/>
</dbReference>
<dbReference type="PANTHER" id="PTHR36838">
    <property type="entry name" value="AUXIN EFFLUX CARRIER FAMILY PROTEIN"/>
    <property type="match status" value="1"/>
</dbReference>
<feature type="transmembrane region" description="Helical" evidence="7">
    <location>
        <begin position="101"/>
        <end position="120"/>
    </location>
</feature>
<feature type="transmembrane region" description="Helical" evidence="7">
    <location>
        <begin position="171"/>
        <end position="190"/>
    </location>
</feature>
<evidence type="ECO:0000256" key="6">
    <source>
        <dbReference type="ARBA" id="ARBA00023136"/>
    </source>
</evidence>
<organism evidence="8 9">
    <name type="scientific">Oceanobacillus neutriphilus</name>
    <dbReference type="NCBI Taxonomy" id="531815"/>
    <lineage>
        <taxon>Bacteria</taxon>
        <taxon>Bacillati</taxon>
        <taxon>Bacillota</taxon>
        <taxon>Bacilli</taxon>
        <taxon>Bacillales</taxon>
        <taxon>Bacillaceae</taxon>
        <taxon>Oceanobacillus</taxon>
    </lineage>
</organism>
<evidence type="ECO:0000256" key="2">
    <source>
        <dbReference type="ARBA" id="ARBA00022448"/>
    </source>
</evidence>
<comment type="caution">
    <text evidence="8">The sequence shown here is derived from an EMBL/GenBank/DDBJ whole genome shotgun (WGS) entry which is preliminary data.</text>
</comment>
<dbReference type="RefSeq" id="WP_204799059.1">
    <property type="nucleotide sequence ID" value="NZ_BMLW01000004.1"/>
</dbReference>
<evidence type="ECO:0000256" key="3">
    <source>
        <dbReference type="ARBA" id="ARBA00022475"/>
    </source>
</evidence>
<keyword evidence="9" id="KW-1185">Reference proteome</keyword>
<evidence type="ECO:0000313" key="8">
    <source>
        <dbReference type="EMBL" id="GGP10264.1"/>
    </source>
</evidence>
<keyword evidence="2" id="KW-0813">Transport</keyword>
<evidence type="ECO:0000256" key="5">
    <source>
        <dbReference type="ARBA" id="ARBA00022989"/>
    </source>
</evidence>
<feature type="transmembrane region" description="Helical" evidence="7">
    <location>
        <begin position="6"/>
        <end position="23"/>
    </location>
</feature>
<feature type="transmembrane region" description="Helical" evidence="7">
    <location>
        <begin position="254"/>
        <end position="275"/>
    </location>
</feature>
<dbReference type="EMBL" id="BMLW01000004">
    <property type="protein sequence ID" value="GGP10264.1"/>
    <property type="molecule type" value="Genomic_DNA"/>
</dbReference>
<keyword evidence="5 7" id="KW-1133">Transmembrane helix</keyword>
<dbReference type="Proteomes" id="UP000641206">
    <property type="component" value="Unassembled WGS sequence"/>
</dbReference>
<feature type="transmembrane region" description="Helical" evidence="7">
    <location>
        <begin position="35"/>
        <end position="55"/>
    </location>
</feature>
<accession>A0ABQ2NT48</accession>
<dbReference type="PANTHER" id="PTHR36838:SF1">
    <property type="entry name" value="SLR1864 PROTEIN"/>
    <property type="match status" value="1"/>
</dbReference>
<proteinExistence type="predicted"/>
<keyword evidence="6 7" id="KW-0472">Membrane</keyword>